<reference evidence="1 2" key="1">
    <citation type="journal article" date="2018" name="Sci. Rep.">
        <title>Genomic signatures of local adaptation to the degree of environmental predictability in rotifers.</title>
        <authorList>
            <person name="Franch-Gras L."/>
            <person name="Hahn C."/>
            <person name="Garcia-Roger E.M."/>
            <person name="Carmona M.J."/>
            <person name="Serra M."/>
            <person name="Gomez A."/>
        </authorList>
    </citation>
    <scope>NUCLEOTIDE SEQUENCE [LARGE SCALE GENOMIC DNA]</scope>
    <source>
        <strain evidence="1">HYR1</strain>
    </source>
</reference>
<proteinExistence type="predicted"/>
<dbReference type="Proteomes" id="UP000276133">
    <property type="component" value="Unassembled WGS sequence"/>
</dbReference>
<evidence type="ECO:0000313" key="2">
    <source>
        <dbReference type="Proteomes" id="UP000276133"/>
    </source>
</evidence>
<protein>
    <submittedName>
        <fullName evidence="1">Uncharacterized protein</fullName>
    </submittedName>
</protein>
<dbReference type="AlphaFoldDB" id="A0A3M7RX60"/>
<accession>A0A3M7RX60</accession>
<name>A0A3M7RX60_BRAPC</name>
<evidence type="ECO:0000313" key="1">
    <source>
        <dbReference type="EMBL" id="RNA28154.1"/>
    </source>
</evidence>
<organism evidence="1 2">
    <name type="scientific">Brachionus plicatilis</name>
    <name type="common">Marine rotifer</name>
    <name type="synonym">Brachionus muelleri</name>
    <dbReference type="NCBI Taxonomy" id="10195"/>
    <lineage>
        <taxon>Eukaryota</taxon>
        <taxon>Metazoa</taxon>
        <taxon>Spiralia</taxon>
        <taxon>Gnathifera</taxon>
        <taxon>Rotifera</taxon>
        <taxon>Eurotatoria</taxon>
        <taxon>Monogononta</taxon>
        <taxon>Pseudotrocha</taxon>
        <taxon>Ploima</taxon>
        <taxon>Brachionidae</taxon>
        <taxon>Brachionus</taxon>
    </lineage>
</organism>
<keyword evidence="2" id="KW-1185">Reference proteome</keyword>
<dbReference type="EMBL" id="REGN01002427">
    <property type="protein sequence ID" value="RNA28154.1"/>
    <property type="molecule type" value="Genomic_DNA"/>
</dbReference>
<sequence>MFLTVRTKYFLACSTNFKRNCIIRSGLERKLLRKFLLASFILCLISSLIREEKKSKDKQK</sequence>
<comment type="caution">
    <text evidence="1">The sequence shown here is derived from an EMBL/GenBank/DDBJ whole genome shotgun (WGS) entry which is preliminary data.</text>
</comment>
<gene>
    <name evidence="1" type="ORF">BpHYR1_043077</name>
</gene>